<evidence type="ECO:0000313" key="14">
    <source>
        <dbReference type="Proteomes" id="UP000009138"/>
    </source>
</evidence>
<dbReference type="Gene3D" id="1.10.390.10">
    <property type="entry name" value="Neutral Protease Domain 2"/>
    <property type="match status" value="1"/>
</dbReference>
<dbReference type="InterPro" id="IPR001930">
    <property type="entry name" value="Peptidase_M1"/>
</dbReference>
<evidence type="ECO:0000256" key="1">
    <source>
        <dbReference type="ARBA" id="ARBA00004496"/>
    </source>
</evidence>
<dbReference type="AlphaFoldDB" id="I1C562"/>
<dbReference type="SUPFAM" id="SSF63737">
    <property type="entry name" value="Leukotriene A4 hydrolase N-terminal domain"/>
    <property type="match status" value="1"/>
</dbReference>
<dbReference type="PRINTS" id="PR00756">
    <property type="entry name" value="ALADIPTASE"/>
</dbReference>
<dbReference type="FunFam" id="2.60.40.1730:FF:000004">
    <property type="entry name" value="Leukotriene A(4) hydrolase"/>
    <property type="match status" value="1"/>
</dbReference>
<gene>
    <name evidence="13" type="ORF">RO3G_08297</name>
</gene>
<sequence length="515" mass="57533">MCVPAATIDLSTQANIDQVKTTHVHLNWNVDFVGQILFGNVVLNLITLVDQVDKVILDTSYLNIQSVSLEEHDLKFTVAERYASLGSALTIDLPKAVATSGTKFQIKIKYATTEKCTAVQFLQPEQTLGKKHPYLFSQSEPIHGRAMIPCQDSPSIKVTYSASVTSPLPVVMSALRTGDEEAGDGLKTYHFEQRTTIPSYLIAIAVGNLVGREIGPRSTVWCEPQMIEQAAWEFSDTESFIATGEALLTPYEWGRYDLLVLPPSFPYGGMENPCLTFVTPTLLAGDKSAVNVIAHEIAHSWMGNLVTTNSWKHYWLNEGWTVFIERKILGRLHGEATRQFEALSGLKALKESVDLFGSDSPKTVLNPDLREGADPDDFFSKVPYEKGFNFLYQIEKVVGGPSVFEPYMKAYVENFASTSISTEDWKNFLFQYMEKVHGPSMIEKLNTIDFDAWINQPGMPPVDNAFDTTLADACLDLADRWNKARDEQSLAQFSSKDTVHPCLTMRSSRWTHSIN</sequence>
<dbReference type="InterPro" id="IPR045357">
    <property type="entry name" value="Aminopeptidase_N-like_N"/>
</dbReference>
<dbReference type="InterPro" id="IPR042097">
    <property type="entry name" value="Aminopeptidase_N-like_N_sf"/>
</dbReference>
<evidence type="ECO:0000259" key="12">
    <source>
        <dbReference type="Pfam" id="PF17900"/>
    </source>
</evidence>
<dbReference type="OMA" id="FPGNHHP"/>
<comment type="subcellular location">
    <subcellularLocation>
        <location evidence="1">Cytoplasm</location>
    </subcellularLocation>
</comment>
<dbReference type="Proteomes" id="UP000009138">
    <property type="component" value="Unassembled WGS sequence"/>
</dbReference>
<keyword evidence="3" id="KW-0963">Cytoplasm</keyword>
<dbReference type="InterPro" id="IPR034015">
    <property type="entry name" value="M1_LTA4H"/>
</dbReference>
<dbReference type="FunFam" id="3.30.2010.30:FF:000001">
    <property type="entry name" value="Leukotriene A(4) hydrolase"/>
    <property type="match status" value="1"/>
</dbReference>
<evidence type="ECO:0000256" key="7">
    <source>
        <dbReference type="ARBA" id="ARBA00022833"/>
    </source>
</evidence>
<dbReference type="CDD" id="cd09599">
    <property type="entry name" value="M1_LTA4H"/>
    <property type="match status" value="1"/>
</dbReference>
<keyword evidence="14" id="KW-1185">Reference proteome</keyword>
<dbReference type="GeneID" id="93615268"/>
<dbReference type="PANTHER" id="PTHR45726:SF3">
    <property type="entry name" value="LEUKOTRIENE A-4 HYDROLASE"/>
    <property type="match status" value="1"/>
</dbReference>
<evidence type="ECO:0000256" key="8">
    <source>
        <dbReference type="ARBA" id="ARBA00023049"/>
    </source>
</evidence>
<dbReference type="FunFam" id="1.10.390.10:FF:000003">
    <property type="entry name" value="Leukotriene A(4) hydrolase"/>
    <property type="match status" value="1"/>
</dbReference>
<dbReference type="PANTHER" id="PTHR45726">
    <property type="entry name" value="LEUKOTRIENE A-4 HYDROLASE"/>
    <property type="match status" value="1"/>
</dbReference>
<evidence type="ECO:0000313" key="13">
    <source>
        <dbReference type="EMBL" id="EIE83592.1"/>
    </source>
</evidence>
<evidence type="ECO:0000256" key="3">
    <source>
        <dbReference type="ARBA" id="ARBA00022490"/>
    </source>
</evidence>
<dbReference type="InterPro" id="IPR014782">
    <property type="entry name" value="Peptidase_M1_dom"/>
</dbReference>
<dbReference type="EMBL" id="CH476737">
    <property type="protein sequence ID" value="EIE83592.1"/>
    <property type="molecule type" value="Genomic_DNA"/>
</dbReference>
<dbReference type="FunCoup" id="I1C562">
    <property type="interactions" value="871"/>
</dbReference>
<protein>
    <submittedName>
        <fullName evidence="13">Uncharacterized protein</fullName>
    </submittedName>
</protein>
<dbReference type="GO" id="GO:0004301">
    <property type="term" value="F:epoxide hydrolase activity"/>
    <property type="evidence" value="ECO:0007669"/>
    <property type="project" value="TreeGrafter"/>
</dbReference>
<dbReference type="GO" id="GO:0008270">
    <property type="term" value="F:zinc ion binding"/>
    <property type="evidence" value="ECO:0007669"/>
    <property type="project" value="InterPro"/>
</dbReference>
<dbReference type="Pfam" id="PF01433">
    <property type="entry name" value="Peptidase_M1"/>
    <property type="match status" value="1"/>
</dbReference>
<evidence type="ECO:0000256" key="5">
    <source>
        <dbReference type="ARBA" id="ARBA00022723"/>
    </source>
</evidence>
<dbReference type="GO" id="GO:0005829">
    <property type="term" value="C:cytosol"/>
    <property type="evidence" value="ECO:0007669"/>
    <property type="project" value="TreeGrafter"/>
</dbReference>
<dbReference type="Gene3D" id="2.60.40.1730">
    <property type="entry name" value="tricorn interacting facor f3 domain"/>
    <property type="match status" value="1"/>
</dbReference>
<keyword evidence="4" id="KW-0645">Protease</keyword>
<dbReference type="GO" id="GO:0006508">
    <property type="term" value="P:proteolysis"/>
    <property type="evidence" value="ECO:0007669"/>
    <property type="project" value="UniProtKB-KW"/>
</dbReference>
<evidence type="ECO:0000256" key="10">
    <source>
        <dbReference type="PIRSR" id="PIRSR634015-3"/>
    </source>
</evidence>
<keyword evidence="6" id="KW-0378">Hydrolase</keyword>
<dbReference type="RefSeq" id="XP_067518988.1">
    <property type="nucleotide sequence ID" value="XM_067662887.1"/>
</dbReference>
<dbReference type="OrthoDB" id="79562at2759"/>
<keyword evidence="8" id="KW-0482">Metalloprotease</keyword>
<feature type="active site" description="Proton donor" evidence="9">
    <location>
        <position position="384"/>
    </location>
</feature>
<comment type="similarity">
    <text evidence="2">Belongs to the peptidase M1 family.</text>
</comment>
<feature type="domain" description="Aminopeptidase N-like N-terminal" evidence="12">
    <location>
        <begin position="25"/>
        <end position="201"/>
    </location>
</feature>
<proteinExistence type="inferred from homology"/>
<feature type="binding site" evidence="10">
    <location>
        <position position="295"/>
    </location>
    <ligand>
        <name>Zn(2+)</name>
        <dbReference type="ChEBI" id="CHEBI:29105"/>
        <note>catalytic</note>
    </ligand>
</feature>
<dbReference type="InterPro" id="IPR027268">
    <property type="entry name" value="Peptidase_M4/M1_CTD_sf"/>
</dbReference>
<evidence type="ECO:0000256" key="9">
    <source>
        <dbReference type="PIRSR" id="PIRSR634015-1"/>
    </source>
</evidence>
<evidence type="ECO:0000256" key="2">
    <source>
        <dbReference type="ARBA" id="ARBA00010136"/>
    </source>
</evidence>
<dbReference type="STRING" id="246409.I1C562"/>
<feature type="domain" description="Peptidase M1 membrane alanine aminopeptidase" evidence="11">
    <location>
        <begin position="238"/>
        <end position="434"/>
    </location>
</feature>
<dbReference type="GO" id="GO:0004177">
    <property type="term" value="F:aminopeptidase activity"/>
    <property type="evidence" value="ECO:0007669"/>
    <property type="project" value="TreeGrafter"/>
</dbReference>
<dbReference type="InterPro" id="IPR049980">
    <property type="entry name" value="LTA4H_cat"/>
</dbReference>
<dbReference type="VEuPathDB" id="FungiDB:RO3G_08297"/>
<feature type="binding site" evidence="10">
    <location>
        <position position="318"/>
    </location>
    <ligand>
        <name>Zn(2+)</name>
        <dbReference type="ChEBI" id="CHEBI:29105"/>
        <note>catalytic</note>
    </ligand>
</feature>
<dbReference type="GO" id="GO:0008237">
    <property type="term" value="F:metallopeptidase activity"/>
    <property type="evidence" value="ECO:0007669"/>
    <property type="project" value="UniProtKB-KW"/>
</dbReference>
<feature type="active site" description="Proton acceptor" evidence="9">
    <location>
        <position position="296"/>
    </location>
</feature>
<dbReference type="SUPFAM" id="SSF55486">
    <property type="entry name" value="Metalloproteases ('zincins'), catalytic domain"/>
    <property type="match status" value="1"/>
</dbReference>
<keyword evidence="5 10" id="KW-0479">Metal-binding</keyword>
<dbReference type="Gene3D" id="3.30.2010.30">
    <property type="match status" value="1"/>
</dbReference>
<reference evidence="13 14" key="1">
    <citation type="journal article" date="2009" name="PLoS Genet.">
        <title>Genomic analysis of the basal lineage fungus Rhizopus oryzae reveals a whole-genome duplication.</title>
        <authorList>
            <person name="Ma L.-J."/>
            <person name="Ibrahim A.S."/>
            <person name="Skory C."/>
            <person name="Grabherr M.G."/>
            <person name="Burger G."/>
            <person name="Butler M."/>
            <person name="Elias M."/>
            <person name="Idnurm A."/>
            <person name="Lang B.F."/>
            <person name="Sone T."/>
            <person name="Abe A."/>
            <person name="Calvo S.E."/>
            <person name="Corrochano L.M."/>
            <person name="Engels R."/>
            <person name="Fu J."/>
            <person name="Hansberg W."/>
            <person name="Kim J.-M."/>
            <person name="Kodira C.D."/>
            <person name="Koehrsen M.J."/>
            <person name="Liu B."/>
            <person name="Miranda-Saavedra D."/>
            <person name="O'Leary S."/>
            <person name="Ortiz-Castellanos L."/>
            <person name="Poulter R."/>
            <person name="Rodriguez-Romero J."/>
            <person name="Ruiz-Herrera J."/>
            <person name="Shen Y.-Q."/>
            <person name="Zeng Q."/>
            <person name="Galagan J."/>
            <person name="Birren B.W."/>
            <person name="Cuomo C.A."/>
            <person name="Wickes B.L."/>
        </authorList>
    </citation>
    <scope>NUCLEOTIDE SEQUENCE [LARGE SCALE GENOMIC DNA]</scope>
    <source>
        <strain evidence="14">RA 99-880 / ATCC MYA-4621 / FGSC 9543 / NRRL 43880</strain>
    </source>
</reference>
<dbReference type="eggNOG" id="KOG1047">
    <property type="taxonomic scope" value="Eukaryota"/>
</dbReference>
<dbReference type="MEROPS" id="M01.004"/>
<name>I1C562_RHIO9</name>
<evidence type="ECO:0000256" key="4">
    <source>
        <dbReference type="ARBA" id="ARBA00022670"/>
    </source>
</evidence>
<feature type="binding site" evidence="10">
    <location>
        <position position="299"/>
    </location>
    <ligand>
        <name>Zn(2+)</name>
        <dbReference type="ChEBI" id="CHEBI:29105"/>
        <note>catalytic</note>
    </ligand>
</feature>
<evidence type="ECO:0000259" key="11">
    <source>
        <dbReference type="Pfam" id="PF01433"/>
    </source>
</evidence>
<comment type="cofactor">
    <cofactor evidence="10">
        <name>Zn(2+)</name>
        <dbReference type="ChEBI" id="CHEBI:29105"/>
    </cofactor>
    <text evidence="10">Binds 1 zinc ion per subunit.</text>
</comment>
<dbReference type="InParanoid" id="I1C562"/>
<keyword evidence="7 10" id="KW-0862">Zinc</keyword>
<dbReference type="Pfam" id="PF17900">
    <property type="entry name" value="Peptidase_M1_N"/>
    <property type="match status" value="1"/>
</dbReference>
<organism evidence="13 14">
    <name type="scientific">Rhizopus delemar (strain RA 99-880 / ATCC MYA-4621 / FGSC 9543 / NRRL 43880)</name>
    <name type="common">Mucormycosis agent</name>
    <name type="synonym">Rhizopus arrhizus var. delemar</name>
    <dbReference type="NCBI Taxonomy" id="246409"/>
    <lineage>
        <taxon>Eukaryota</taxon>
        <taxon>Fungi</taxon>
        <taxon>Fungi incertae sedis</taxon>
        <taxon>Mucoromycota</taxon>
        <taxon>Mucoromycotina</taxon>
        <taxon>Mucoromycetes</taxon>
        <taxon>Mucorales</taxon>
        <taxon>Mucorineae</taxon>
        <taxon>Rhizopodaceae</taxon>
        <taxon>Rhizopus</taxon>
    </lineage>
</organism>
<accession>I1C562</accession>
<evidence type="ECO:0000256" key="6">
    <source>
        <dbReference type="ARBA" id="ARBA00022801"/>
    </source>
</evidence>